<organism evidence="1 2">
    <name type="scientific">Melipona quadrifasciata</name>
    <dbReference type="NCBI Taxonomy" id="166423"/>
    <lineage>
        <taxon>Eukaryota</taxon>
        <taxon>Metazoa</taxon>
        <taxon>Ecdysozoa</taxon>
        <taxon>Arthropoda</taxon>
        <taxon>Hexapoda</taxon>
        <taxon>Insecta</taxon>
        <taxon>Pterygota</taxon>
        <taxon>Neoptera</taxon>
        <taxon>Endopterygota</taxon>
        <taxon>Hymenoptera</taxon>
        <taxon>Apocrita</taxon>
        <taxon>Aculeata</taxon>
        <taxon>Apoidea</taxon>
        <taxon>Anthophila</taxon>
        <taxon>Apidae</taxon>
        <taxon>Melipona</taxon>
    </lineage>
</organism>
<dbReference type="EMBL" id="KQ435848">
    <property type="protein sequence ID" value="KOX71009.1"/>
    <property type="molecule type" value="Genomic_DNA"/>
</dbReference>
<dbReference type="AlphaFoldDB" id="A0A0M8ZWI9"/>
<sequence>MCGQKLRYDSGVVKTLIKNQESKSNSRQNQDEANSPSFDYLIIWTHADATTMINQILVKPNMKITRTIKPLPDSEQYLRRGINETITARSKLEALFREGRCVGNAAGGVVGRCVLAYLTTGELRPDANCTRSGYGETTFVVRYDLQMILEFKVFQLT</sequence>
<reference evidence="1 2" key="1">
    <citation type="submission" date="2015-07" db="EMBL/GenBank/DDBJ databases">
        <title>The genome of Melipona quadrifasciata.</title>
        <authorList>
            <person name="Pan H."/>
            <person name="Kapheim K."/>
        </authorList>
    </citation>
    <scope>NUCLEOTIDE SEQUENCE [LARGE SCALE GENOMIC DNA]</scope>
    <source>
        <strain evidence="1">0111107301</strain>
        <tissue evidence="1">Whole body</tissue>
    </source>
</reference>
<name>A0A0M8ZWI9_9HYME</name>
<dbReference type="Proteomes" id="UP000053105">
    <property type="component" value="Unassembled WGS sequence"/>
</dbReference>
<accession>A0A0M8ZWI9</accession>
<evidence type="ECO:0000313" key="1">
    <source>
        <dbReference type="EMBL" id="KOX71009.1"/>
    </source>
</evidence>
<gene>
    <name evidence="1" type="ORF">WN51_03550</name>
</gene>
<keyword evidence="2" id="KW-1185">Reference proteome</keyword>
<protein>
    <submittedName>
        <fullName evidence="1">Uncharacterized protein</fullName>
    </submittedName>
</protein>
<evidence type="ECO:0000313" key="2">
    <source>
        <dbReference type="Proteomes" id="UP000053105"/>
    </source>
</evidence>
<proteinExistence type="predicted"/>